<dbReference type="AlphaFoldDB" id="A0A833H438"/>
<keyword evidence="1" id="KW-0732">Signal</keyword>
<dbReference type="Proteomes" id="UP000460298">
    <property type="component" value="Unassembled WGS sequence"/>
</dbReference>
<sequence length="114" mass="11859">MSRRSLTALLCAAQIGLLAFVTVDRGMQTIAVSSAGTDSAVCSNRTGIDVPEAVRSGTPSTSHFTVAPDSYSLQPVKAATLSVRLIDDVVRIHLPLVPAGGHLFSAPSRAPPYV</sequence>
<dbReference type="EMBL" id="WBUI01000002">
    <property type="protein sequence ID" value="KAB2934787.1"/>
    <property type="molecule type" value="Genomic_DNA"/>
</dbReference>
<proteinExistence type="predicted"/>
<accession>A0A833H438</accession>
<evidence type="ECO:0000256" key="1">
    <source>
        <dbReference type="SAM" id="SignalP"/>
    </source>
</evidence>
<name>A0A833H438_9LEPT</name>
<gene>
    <name evidence="2" type="ORF">F9K24_03145</name>
</gene>
<feature type="chain" id="PRO_5032339364" evidence="1">
    <location>
        <begin position="20"/>
        <end position="114"/>
    </location>
</feature>
<reference evidence="2 3" key="1">
    <citation type="submission" date="2019-10" db="EMBL/GenBank/DDBJ databases">
        <title>Extracellular Electron Transfer in a Candidatus Methanoperedens spp. Enrichment Culture.</title>
        <authorList>
            <person name="Berger S."/>
            <person name="Rangel Shaw D."/>
            <person name="Berben T."/>
            <person name="In 'T Zandt M."/>
            <person name="Frank J."/>
            <person name="Reimann J."/>
            <person name="Jetten M.S.M."/>
            <person name="Welte C.U."/>
        </authorList>
    </citation>
    <scope>NUCLEOTIDE SEQUENCE [LARGE SCALE GENOMIC DNA]</scope>
    <source>
        <strain evidence="2">SB12</strain>
    </source>
</reference>
<organism evidence="2 3">
    <name type="scientific">Leptonema illini</name>
    <dbReference type="NCBI Taxonomy" id="183"/>
    <lineage>
        <taxon>Bacteria</taxon>
        <taxon>Pseudomonadati</taxon>
        <taxon>Spirochaetota</taxon>
        <taxon>Spirochaetia</taxon>
        <taxon>Leptospirales</taxon>
        <taxon>Leptospiraceae</taxon>
        <taxon>Leptonema</taxon>
    </lineage>
</organism>
<protein>
    <submittedName>
        <fullName evidence="2">Uncharacterized protein</fullName>
    </submittedName>
</protein>
<evidence type="ECO:0000313" key="2">
    <source>
        <dbReference type="EMBL" id="KAB2934787.1"/>
    </source>
</evidence>
<comment type="caution">
    <text evidence="2">The sequence shown here is derived from an EMBL/GenBank/DDBJ whole genome shotgun (WGS) entry which is preliminary data.</text>
</comment>
<feature type="signal peptide" evidence="1">
    <location>
        <begin position="1"/>
        <end position="19"/>
    </location>
</feature>
<evidence type="ECO:0000313" key="3">
    <source>
        <dbReference type="Proteomes" id="UP000460298"/>
    </source>
</evidence>